<proteinExistence type="predicted"/>
<name>A0ABV8WXK5_9BACI</name>
<dbReference type="RefSeq" id="WP_390251743.1">
    <property type="nucleotide sequence ID" value="NZ_JBHSDT010000004.1"/>
</dbReference>
<gene>
    <name evidence="1" type="ORF">ACFOY7_09545</name>
</gene>
<dbReference type="EMBL" id="JBHSDT010000004">
    <property type="protein sequence ID" value="MFC4403321.1"/>
    <property type="molecule type" value="Genomic_DNA"/>
</dbReference>
<evidence type="ECO:0000313" key="2">
    <source>
        <dbReference type="Proteomes" id="UP001595882"/>
    </source>
</evidence>
<reference evidence="2" key="1">
    <citation type="journal article" date="2019" name="Int. J. Syst. Evol. Microbiol.">
        <title>The Global Catalogue of Microorganisms (GCM) 10K type strain sequencing project: providing services to taxonomists for standard genome sequencing and annotation.</title>
        <authorList>
            <consortium name="The Broad Institute Genomics Platform"/>
            <consortium name="The Broad Institute Genome Sequencing Center for Infectious Disease"/>
            <person name="Wu L."/>
            <person name="Ma J."/>
        </authorList>
    </citation>
    <scope>NUCLEOTIDE SEQUENCE [LARGE SCALE GENOMIC DNA]</scope>
    <source>
        <strain evidence="2">CCUG 37865</strain>
    </source>
</reference>
<evidence type="ECO:0000313" key="1">
    <source>
        <dbReference type="EMBL" id="MFC4403321.1"/>
    </source>
</evidence>
<comment type="caution">
    <text evidence="1">The sequence shown here is derived from an EMBL/GenBank/DDBJ whole genome shotgun (WGS) entry which is preliminary data.</text>
</comment>
<keyword evidence="2" id="KW-1185">Reference proteome</keyword>
<dbReference type="Proteomes" id="UP001595882">
    <property type="component" value="Unassembled WGS sequence"/>
</dbReference>
<organism evidence="1 2">
    <name type="scientific">Gracilibacillus xinjiangensis</name>
    <dbReference type="NCBI Taxonomy" id="1193282"/>
    <lineage>
        <taxon>Bacteria</taxon>
        <taxon>Bacillati</taxon>
        <taxon>Bacillota</taxon>
        <taxon>Bacilli</taxon>
        <taxon>Bacillales</taxon>
        <taxon>Bacillaceae</taxon>
        <taxon>Gracilibacillus</taxon>
    </lineage>
</organism>
<sequence length="95" mass="10486">MRDYVVEFKNPYTFEGEEFSKIDLSGLENLSTKDLIEADKQFNTSGQMALMNEMTTGYSCIVASKATGKPVEFFEGLPAGEGLKLKNTVMGFLNA</sequence>
<protein>
    <submittedName>
        <fullName evidence="1">Phage tail assembly protein</fullName>
    </submittedName>
</protein>
<accession>A0ABV8WXK5</accession>